<evidence type="ECO:0000256" key="1">
    <source>
        <dbReference type="SAM" id="MobiDB-lite"/>
    </source>
</evidence>
<accession>A0A7J7MSX0</accession>
<dbReference type="InterPro" id="IPR004252">
    <property type="entry name" value="Probable_transposase_24"/>
</dbReference>
<keyword evidence="3" id="KW-1185">Reference proteome</keyword>
<dbReference type="Pfam" id="PF03004">
    <property type="entry name" value="Transposase_24"/>
    <property type="match status" value="1"/>
</dbReference>
<dbReference type="Proteomes" id="UP000541444">
    <property type="component" value="Unassembled WGS sequence"/>
</dbReference>
<comment type="caution">
    <text evidence="2">The sequence shown here is derived from an EMBL/GenBank/DDBJ whole genome shotgun (WGS) entry which is preliminary data.</text>
</comment>
<evidence type="ECO:0000313" key="2">
    <source>
        <dbReference type="EMBL" id="KAF6158029.1"/>
    </source>
</evidence>
<dbReference type="AlphaFoldDB" id="A0A7J7MSX0"/>
<feature type="region of interest" description="Disordered" evidence="1">
    <location>
        <begin position="152"/>
        <end position="182"/>
    </location>
</feature>
<gene>
    <name evidence="2" type="ORF">GIB67_014823</name>
</gene>
<evidence type="ECO:0000313" key="3">
    <source>
        <dbReference type="Proteomes" id="UP000541444"/>
    </source>
</evidence>
<dbReference type="EMBL" id="JACGCM010001237">
    <property type="protein sequence ID" value="KAF6158029.1"/>
    <property type="molecule type" value="Genomic_DNA"/>
</dbReference>
<proteinExistence type="predicted"/>
<feature type="compositionally biased region" description="Basic residues" evidence="1">
    <location>
        <begin position="157"/>
        <end position="173"/>
    </location>
</feature>
<organism evidence="2 3">
    <name type="scientific">Kingdonia uniflora</name>
    <dbReference type="NCBI Taxonomy" id="39325"/>
    <lineage>
        <taxon>Eukaryota</taxon>
        <taxon>Viridiplantae</taxon>
        <taxon>Streptophyta</taxon>
        <taxon>Embryophyta</taxon>
        <taxon>Tracheophyta</taxon>
        <taxon>Spermatophyta</taxon>
        <taxon>Magnoliopsida</taxon>
        <taxon>Ranunculales</taxon>
        <taxon>Circaeasteraceae</taxon>
        <taxon>Kingdonia</taxon>
    </lineage>
</organism>
<dbReference type="PANTHER" id="PTHR33018">
    <property type="entry name" value="OS10G0338966 PROTEIN-RELATED"/>
    <property type="match status" value="1"/>
</dbReference>
<name>A0A7J7MSX0_9MAGN</name>
<evidence type="ECO:0008006" key="4">
    <source>
        <dbReference type="Google" id="ProtNLM"/>
    </source>
</evidence>
<protein>
    <recommendedName>
        <fullName evidence="4">Transposase</fullName>
    </recommendedName>
</protein>
<dbReference type="OrthoDB" id="695967at2759"/>
<reference evidence="2 3" key="1">
    <citation type="journal article" date="2020" name="IScience">
        <title>Genome Sequencing of the Endangered Kingdonia uniflora (Circaeasteraceae, Ranunculales) Reveals Potential Mechanisms of Evolutionary Specialization.</title>
        <authorList>
            <person name="Sun Y."/>
            <person name="Deng T."/>
            <person name="Zhang A."/>
            <person name="Moore M.J."/>
            <person name="Landis J.B."/>
            <person name="Lin N."/>
            <person name="Zhang H."/>
            <person name="Zhang X."/>
            <person name="Huang J."/>
            <person name="Zhang X."/>
            <person name="Sun H."/>
            <person name="Wang H."/>
        </authorList>
    </citation>
    <scope>NUCLEOTIDE SEQUENCE [LARGE SCALE GENOMIC DNA]</scope>
    <source>
        <strain evidence="2">TB1705</strain>
        <tissue evidence="2">Leaf</tissue>
    </source>
</reference>
<dbReference type="PANTHER" id="PTHR33018:SF37">
    <property type="entry name" value="TRANSPOSASE TNP1_EN_SPM-LIKE DOMAIN-CONTAINING PROTEIN"/>
    <property type="match status" value="1"/>
</dbReference>
<sequence>MDDDDECSSEYPLDKEGTNHFFDPVKYEQARRWVLESYDDIDKCKEKHMIYTEGSTSGGQRRRENITSEKPLQFIPWLRRQVEYDVPTYMKGKVLARAQQLWCDPNSKYRKFNYDPYPNDEVRKTKCPKRVRPEDWKRFLELQREPRLIARRERGKAARKAMKRPHTSGRRGSGRTAERLRKKNPKVPIFRTDVYLATHTRAGGSSLTPELDVELEKIRNICIAQPETVSLDIDKDPVVQVCGKDTKGRTRAYGLNVSREEVLSSYHLRDQLLQKKTARFTLEEDLVHVKDKLTTMDEKLSSLAAGRQGTSSSATFNATESPSSMCPSSPIALLGKERPCELLSFTGKIVASGRAIGDSHFVVYNIIIHDVMYNPDIDSVDSDPSLSSLNDVELGTTIVWAKMLTRFFN</sequence>